<dbReference type="Proteomes" id="UP001234297">
    <property type="component" value="Chromosome 5"/>
</dbReference>
<accession>A0ACC2M925</accession>
<evidence type="ECO:0000313" key="1">
    <source>
        <dbReference type="EMBL" id="KAJ8641657.1"/>
    </source>
</evidence>
<reference evidence="1 2" key="1">
    <citation type="journal article" date="2022" name="Hortic Res">
        <title>A haplotype resolved chromosomal level avocado genome allows analysis of novel avocado genes.</title>
        <authorList>
            <person name="Nath O."/>
            <person name="Fletcher S.J."/>
            <person name="Hayward A."/>
            <person name="Shaw L.M."/>
            <person name="Masouleh A.K."/>
            <person name="Furtado A."/>
            <person name="Henry R.J."/>
            <person name="Mitter N."/>
        </authorList>
    </citation>
    <scope>NUCLEOTIDE SEQUENCE [LARGE SCALE GENOMIC DNA]</scope>
    <source>
        <strain evidence="2">cv. Hass</strain>
    </source>
</reference>
<protein>
    <submittedName>
        <fullName evidence="1">Uncharacterized protein</fullName>
    </submittedName>
</protein>
<keyword evidence="2" id="KW-1185">Reference proteome</keyword>
<organism evidence="1 2">
    <name type="scientific">Persea americana</name>
    <name type="common">Avocado</name>
    <dbReference type="NCBI Taxonomy" id="3435"/>
    <lineage>
        <taxon>Eukaryota</taxon>
        <taxon>Viridiplantae</taxon>
        <taxon>Streptophyta</taxon>
        <taxon>Embryophyta</taxon>
        <taxon>Tracheophyta</taxon>
        <taxon>Spermatophyta</taxon>
        <taxon>Magnoliopsida</taxon>
        <taxon>Magnoliidae</taxon>
        <taxon>Laurales</taxon>
        <taxon>Lauraceae</taxon>
        <taxon>Persea</taxon>
    </lineage>
</organism>
<name>A0ACC2M925_PERAE</name>
<evidence type="ECO:0000313" key="2">
    <source>
        <dbReference type="Proteomes" id="UP001234297"/>
    </source>
</evidence>
<sequence>MDVEIGLGNASTDELMKDLSIFRVGRGIGHVSNDDIWWEGALVQMVEDAHTNRMWETFHLTRRFSVLRFLFRRKRRRWES</sequence>
<comment type="caution">
    <text evidence="1">The sequence shown here is derived from an EMBL/GenBank/DDBJ whole genome shotgun (WGS) entry which is preliminary data.</text>
</comment>
<dbReference type="EMBL" id="CM056813">
    <property type="protein sequence ID" value="KAJ8641657.1"/>
    <property type="molecule type" value="Genomic_DNA"/>
</dbReference>
<proteinExistence type="predicted"/>
<gene>
    <name evidence="1" type="ORF">MRB53_018351</name>
</gene>